<evidence type="ECO:0000313" key="2">
    <source>
        <dbReference type="EMBL" id="RKU43859.1"/>
    </source>
</evidence>
<sequence length="318" mass="34938">MASFGNPYSAAPVMAMPSQSAHQNLFERSAISSRSPSFSHLRSWTSTPIRNTSLAAGRKRSRDEAAVNLDPPEKLVEAPIIKEAEDEWEYGPGMTLIKKKSGYVADASSQSGTWVEEKAAEARARQAEALLQQLSQQRPSLRSNKSQRLETPGVSRTTSTQNGQVSPTRDLANPVSATLDSNGQPVVDNFTLHLGIGWRRIDDDEDIQAAARGWARYIENHYPISNATIRLQSRALESYLVEASEGFFLFSENLRQGRLVSHDAERAIQNLKTSPPTFDGLDTMEASETPTSTTTTNTVVEYFASTTPGTATHEMDMS</sequence>
<dbReference type="Proteomes" id="UP000275385">
    <property type="component" value="Unassembled WGS sequence"/>
</dbReference>
<proteinExistence type="predicted"/>
<feature type="compositionally biased region" description="Polar residues" evidence="1">
    <location>
        <begin position="154"/>
        <end position="167"/>
    </location>
</feature>
<comment type="caution">
    <text evidence="2">The sequence shown here is derived from an EMBL/GenBank/DDBJ whole genome shotgun (WGS) entry which is preliminary data.</text>
</comment>
<dbReference type="EMBL" id="QVQW01000037">
    <property type="protein sequence ID" value="RKU43859.1"/>
    <property type="molecule type" value="Genomic_DNA"/>
</dbReference>
<evidence type="ECO:0000313" key="3">
    <source>
        <dbReference type="Proteomes" id="UP000275385"/>
    </source>
</evidence>
<gene>
    <name evidence="2" type="ORF">DL546_003599</name>
</gene>
<organism evidence="2 3">
    <name type="scientific">Coniochaeta pulveracea</name>
    <dbReference type="NCBI Taxonomy" id="177199"/>
    <lineage>
        <taxon>Eukaryota</taxon>
        <taxon>Fungi</taxon>
        <taxon>Dikarya</taxon>
        <taxon>Ascomycota</taxon>
        <taxon>Pezizomycotina</taxon>
        <taxon>Sordariomycetes</taxon>
        <taxon>Sordariomycetidae</taxon>
        <taxon>Coniochaetales</taxon>
        <taxon>Coniochaetaceae</taxon>
        <taxon>Coniochaeta</taxon>
    </lineage>
</organism>
<accession>A0A420Y7J6</accession>
<feature type="compositionally biased region" description="Low complexity" evidence="1">
    <location>
        <begin position="134"/>
        <end position="143"/>
    </location>
</feature>
<feature type="region of interest" description="Disordered" evidence="1">
    <location>
        <begin position="134"/>
        <end position="169"/>
    </location>
</feature>
<feature type="region of interest" description="Disordered" evidence="1">
    <location>
        <begin position="272"/>
        <end position="294"/>
    </location>
</feature>
<dbReference type="AlphaFoldDB" id="A0A420Y7J6"/>
<evidence type="ECO:0000256" key="1">
    <source>
        <dbReference type="SAM" id="MobiDB-lite"/>
    </source>
</evidence>
<protein>
    <submittedName>
        <fullName evidence="2">Uncharacterized protein</fullName>
    </submittedName>
</protein>
<name>A0A420Y7J6_9PEZI</name>
<dbReference type="OrthoDB" id="5359669at2759"/>
<reference evidence="2 3" key="1">
    <citation type="submission" date="2018-08" db="EMBL/GenBank/DDBJ databases">
        <title>Draft genome of the lignicolous fungus Coniochaeta pulveracea.</title>
        <authorList>
            <person name="Borstlap C.J."/>
            <person name="De Witt R.N."/>
            <person name="Botha A."/>
            <person name="Volschenk H."/>
        </authorList>
    </citation>
    <scope>NUCLEOTIDE SEQUENCE [LARGE SCALE GENOMIC DNA]</scope>
    <source>
        <strain evidence="2 3">CAB683</strain>
    </source>
</reference>
<keyword evidence="3" id="KW-1185">Reference proteome</keyword>